<dbReference type="InterPro" id="IPR052517">
    <property type="entry name" value="GlcG_carb_metab_protein"/>
</dbReference>
<proteinExistence type="predicted"/>
<dbReference type="PANTHER" id="PTHR34309">
    <property type="entry name" value="SLR1406 PROTEIN"/>
    <property type="match status" value="1"/>
</dbReference>
<sequence>MPDSAIPIEASIDATAQTAPATAKAVNAPAQTPAQAPPVQQVITLAQANSVIEAAVKKANEIKSPSNFAIADPYGHLVSFQRMDGAVLASIDVATKKAKTVSLFGGKFPSGYLYNQTIPGGSIYGIAQTNNGLIFFGGGVPLKAGGNFVGSLGVSGGLVDQDVSIANAGAAALK</sequence>
<dbReference type="EMBL" id="MU007013">
    <property type="protein sequence ID" value="KAF2435564.1"/>
    <property type="molecule type" value="Genomic_DNA"/>
</dbReference>
<protein>
    <submittedName>
        <fullName evidence="1">DUF336-domain-containing protein</fullName>
    </submittedName>
</protein>
<name>A0A9P4NZU5_9PEZI</name>
<evidence type="ECO:0000313" key="1">
    <source>
        <dbReference type="EMBL" id="KAF2435564.1"/>
    </source>
</evidence>
<evidence type="ECO:0000313" key="2">
    <source>
        <dbReference type="Proteomes" id="UP000800235"/>
    </source>
</evidence>
<dbReference type="Gene3D" id="3.30.450.150">
    <property type="entry name" value="Haem-degrading domain"/>
    <property type="match status" value="1"/>
</dbReference>
<dbReference type="PANTHER" id="PTHR34309:SF1">
    <property type="entry name" value="PROTEIN GLCG"/>
    <property type="match status" value="1"/>
</dbReference>
<organism evidence="1 2">
    <name type="scientific">Tothia fuscella</name>
    <dbReference type="NCBI Taxonomy" id="1048955"/>
    <lineage>
        <taxon>Eukaryota</taxon>
        <taxon>Fungi</taxon>
        <taxon>Dikarya</taxon>
        <taxon>Ascomycota</taxon>
        <taxon>Pezizomycotina</taxon>
        <taxon>Dothideomycetes</taxon>
        <taxon>Pleosporomycetidae</taxon>
        <taxon>Venturiales</taxon>
        <taxon>Cylindrosympodiaceae</taxon>
        <taxon>Tothia</taxon>
    </lineage>
</organism>
<dbReference type="AlphaFoldDB" id="A0A9P4NZU5"/>
<gene>
    <name evidence="1" type="ORF">EJ08DRAFT_580749</name>
</gene>
<dbReference type="InterPro" id="IPR005624">
    <property type="entry name" value="PduO/GlcC-like"/>
</dbReference>
<dbReference type="SUPFAM" id="SSF143744">
    <property type="entry name" value="GlcG-like"/>
    <property type="match status" value="1"/>
</dbReference>
<comment type="caution">
    <text evidence="1">The sequence shown here is derived from an EMBL/GenBank/DDBJ whole genome shotgun (WGS) entry which is preliminary data.</text>
</comment>
<dbReference type="InterPro" id="IPR038084">
    <property type="entry name" value="PduO/GlcC-like_sf"/>
</dbReference>
<reference evidence="1" key="1">
    <citation type="journal article" date="2020" name="Stud. Mycol.">
        <title>101 Dothideomycetes genomes: a test case for predicting lifestyles and emergence of pathogens.</title>
        <authorList>
            <person name="Haridas S."/>
            <person name="Albert R."/>
            <person name="Binder M."/>
            <person name="Bloem J."/>
            <person name="Labutti K."/>
            <person name="Salamov A."/>
            <person name="Andreopoulos B."/>
            <person name="Baker S."/>
            <person name="Barry K."/>
            <person name="Bills G."/>
            <person name="Bluhm B."/>
            <person name="Cannon C."/>
            <person name="Castanera R."/>
            <person name="Culley D."/>
            <person name="Daum C."/>
            <person name="Ezra D."/>
            <person name="Gonzalez J."/>
            <person name="Henrissat B."/>
            <person name="Kuo A."/>
            <person name="Liang C."/>
            <person name="Lipzen A."/>
            <person name="Lutzoni F."/>
            <person name="Magnuson J."/>
            <person name="Mondo S."/>
            <person name="Nolan M."/>
            <person name="Ohm R."/>
            <person name="Pangilinan J."/>
            <person name="Park H.-J."/>
            <person name="Ramirez L."/>
            <person name="Alfaro M."/>
            <person name="Sun H."/>
            <person name="Tritt A."/>
            <person name="Yoshinaga Y."/>
            <person name="Zwiers L.-H."/>
            <person name="Turgeon B."/>
            <person name="Goodwin S."/>
            <person name="Spatafora J."/>
            <person name="Crous P."/>
            <person name="Grigoriev I."/>
        </authorList>
    </citation>
    <scope>NUCLEOTIDE SEQUENCE</scope>
    <source>
        <strain evidence="1">CBS 130266</strain>
    </source>
</reference>
<dbReference type="Pfam" id="PF03928">
    <property type="entry name" value="HbpS-like"/>
    <property type="match status" value="1"/>
</dbReference>
<dbReference type="Proteomes" id="UP000800235">
    <property type="component" value="Unassembled WGS sequence"/>
</dbReference>
<keyword evidence="2" id="KW-1185">Reference proteome</keyword>
<accession>A0A9P4NZU5</accession>
<dbReference type="OrthoDB" id="5075159at2759"/>